<protein>
    <submittedName>
        <fullName evidence="1">Methyltransferase</fullName>
    </submittedName>
</protein>
<keyword evidence="1" id="KW-0808">Transferase</keyword>
<accession>A0A917N9Y3</accession>
<reference evidence="1" key="2">
    <citation type="submission" date="2020-09" db="EMBL/GenBank/DDBJ databases">
        <authorList>
            <person name="Sun Q."/>
            <person name="Ohkuma M."/>
        </authorList>
    </citation>
    <scope>NUCLEOTIDE SEQUENCE</scope>
    <source>
        <strain evidence="1">JCM 30804</strain>
    </source>
</reference>
<evidence type="ECO:0000313" key="2">
    <source>
        <dbReference type="Proteomes" id="UP000613743"/>
    </source>
</evidence>
<name>A0A917N9Y3_9GAMM</name>
<dbReference type="AlphaFoldDB" id="A0A917N9Y3"/>
<organism evidence="1 2">
    <name type="scientific">Shewanella gelidii</name>
    <dbReference type="NCBI Taxonomy" id="1642821"/>
    <lineage>
        <taxon>Bacteria</taxon>
        <taxon>Pseudomonadati</taxon>
        <taxon>Pseudomonadota</taxon>
        <taxon>Gammaproteobacteria</taxon>
        <taxon>Alteromonadales</taxon>
        <taxon>Shewanellaceae</taxon>
        <taxon>Shewanella</taxon>
    </lineage>
</organism>
<dbReference type="GO" id="GO:0008168">
    <property type="term" value="F:methyltransferase activity"/>
    <property type="evidence" value="ECO:0007669"/>
    <property type="project" value="UniProtKB-KW"/>
</dbReference>
<comment type="caution">
    <text evidence="1">The sequence shown here is derived from an EMBL/GenBank/DDBJ whole genome shotgun (WGS) entry which is preliminary data.</text>
</comment>
<dbReference type="Proteomes" id="UP000613743">
    <property type="component" value="Unassembled WGS sequence"/>
</dbReference>
<dbReference type="GO" id="GO:0032259">
    <property type="term" value="P:methylation"/>
    <property type="evidence" value="ECO:0007669"/>
    <property type="project" value="UniProtKB-KW"/>
</dbReference>
<dbReference type="EMBL" id="BMPZ01000004">
    <property type="protein sequence ID" value="GGI81098.1"/>
    <property type="molecule type" value="Genomic_DNA"/>
</dbReference>
<proteinExistence type="predicted"/>
<dbReference type="Pfam" id="PF13489">
    <property type="entry name" value="Methyltransf_23"/>
    <property type="match status" value="1"/>
</dbReference>
<reference evidence="1" key="1">
    <citation type="journal article" date="2014" name="Int. J. Syst. Evol. Microbiol.">
        <title>Complete genome sequence of Corynebacterium casei LMG S-19264T (=DSM 44701T), isolated from a smear-ripened cheese.</title>
        <authorList>
            <consortium name="US DOE Joint Genome Institute (JGI-PGF)"/>
            <person name="Walter F."/>
            <person name="Albersmeier A."/>
            <person name="Kalinowski J."/>
            <person name="Ruckert C."/>
        </authorList>
    </citation>
    <scope>NUCLEOTIDE SEQUENCE</scope>
    <source>
        <strain evidence="1">JCM 30804</strain>
    </source>
</reference>
<evidence type="ECO:0000313" key="1">
    <source>
        <dbReference type="EMBL" id="GGI81098.1"/>
    </source>
</evidence>
<keyword evidence="2" id="KW-1185">Reference proteome</keyword>
<dbReference type="Gene3D" id="3.40.50.150">
    <property type="entry name" value="Vaccinia Virus protein VP39"/>
    <property type="match status" value="1"/>
</dbReference>
<keyword evidence="1" id="KW-0489">Methyltransferase</keyword>
<sequence length="210" mass="24376">MIVQDKKRSFYHCPHCEFVFANSLNFLPPEVKRTRYIKAQTNAKQAKLLLFVQALSLQLSQLNTGQLTGLNFGRSLPDESYDLLASNNHHIFNYDPFLSEDLGTLRQSYDFVCSYHVIEHFANPRKEWLTLSRLIKPEGWLAISTKILTNLSGFAKWHHKNNPTHVSFYQPQTFQFLADLYGFKLLFATDELILMQKTSKSDIKRDLIST</sequence>
<dbReference type="InterPro" id="IPR029063">
    <property type="entry name" value="SAM-dependent_MTases_sf"/>
</dbReference>
<dbReference type="SUPFAM" id="SSF53335">
    <property type="entry name" value="S-adenosyl-L-methionine-dependent methyltransferases"/>
    <property type="match status" value="1"/>
</dbReference>
<gene>
    <name evidence="1" type="ORF">GCM10009332_18050</name>
</gene>